<dbReference type="EMBL" id="CAFBLW010000045">
    <property type="protein sequence ID" value="CAB4876959.1"/>
    <property type="molecule type" value="Genomic_DNA"/>
</dbReference>
<sequence length="55" mass="5875">MMSGLSATMYAIVKNVTKPPRTSLATVEPRSEILKYVSSMTNLPDFGIGGVCDPV</sequence>
<accession>A0A6J7E8Q3</accession>
<protein>
    <submittedName>
        <fullName evidence="1">Unannotated protein</fullName>
    </submittedName>
</protein>
<gene>
    <name evidence="1" type="ORF">UFOPK3461_00661</name>
</gene>
<evidence type="ECO:0000313" key="1">
    <source>
        <dbReference type="EMBL" id="CAB4876959.1"/>
    </source>
</evidence>
<name>A0A6J7E8Q3_9ZZZZ</name>
<organism evidence="1">
    <name type="scientific">freshwater metagenome</name>
    <dbReference type="NCBI Taxonomy" id="449393"/>
    <lineage>
        <taxon>unclassified sequences</taxon>
        <taxon>metagenomes</taxon>
        <taxon>ecological metagenomes</taxon>
    </lineage>
</organism>
<proteinExistence type="predicted"/>
<reference evidence="1" key="1">
    <citation type="submission" date="2020-05" db="EMBL/GenBank/DDBJ databases">
        <authorList>
            <person name="Chiriac C."/>
            <person name="Salcher M."/>
            <person name="Ghai R."/>
            <person name="Kavagutti S V."/>
        </authorList>
    </citation>
    <scope>NUCLEOTIDE SEQUENCE</scope>
</reference>
<dbReference type="AlphaFoldDB" id="A0A6J7E8Q3"/>